<evidence type="ECO:0000313" key="2">
    <source>
        <dbReference type="Proteomes" id="UP000242381"/>
    </source>
</evidence>
<dbReference type="AlphaFoldDB" id="A0A1X0RYW4"/>
<name>A0A1X0RYW4_RHIZD</name>
<proteinExistence type="predicted"/>
<accession>A0A1X0RYW4</accession>
<organism evidence="1 2">
    <name type="scientific">Rhizopus microsporus</name>
    <dbReference type="NCBI Taxonomy" id="58291"/>
    <lineage>
        <taxon>Eukaryota</taxon>
        <taxon>Fungi</taxon>
        <taxon>Fungi incertae sedis</taxon>
        <taxon>Mucoromycota</taxon>
        <taxon>Mucoromycotina</taxon>
        <taxon>Mucoromycetes</taxon>
        <taxon>Mucorales</taxon>
        <taxon>Mucorineae</taxon>
        <taxon>Rhizopodaceae</taxon>
        <taxon>Rhizopus</taxon>
    </lineage>
</organism>
<sequence length="111" mass="12704">MYLLNSTPETLTLKVFTIERESLATYLRLLPSVRHVTINSVSPSMDEVKIIVDMLLNSFSNARLNTESPQSHYSSVVDVFGKKALLEIYDGLSDKTRYLVDIEHENEARRE</sequence>
<dbReference type="VEuPathDB" id="FungiDB:BCV72DRAFT_326789"/>
<reference evidence="1 2" key="1">
    <citation type="journal article" date="2016" name="Proc. Natl. Acad. Sci. U.S.A.">
        <title>Lipid metabolic changes in an early divergent fungus govern the establishment of a mutualistic symbiosis with endobacteria.</title>
        <authorList>
            <person name="Lastovetsky O.A."/>
            <person name="Gaspar M.L."/>
            <person name="Mondo S.J."/>
            <person name="LaButti K.M."/>
            <person name="Sandor L."/>
            <person name="Grigoriev I.V."/>
            <person name="Henry S.A."/>
            <person name="Pawlowska T.E."/>
        </authorList>
    </citation>
    <scope>NUCLEOTIDE SEQUENCE [LARGE SCALE GENOMIC DNA]</scope>
    <source>
        <strain evidence="1 2">ATCC 11559</strain>
    </source>
</reference>
<evidence type="ECO:0000313" key="1">
    <source>
        <dbReference type="EMBL" id="ORE17088.1"/>
    </source>
</evidence>
<dbReference type="EMBL" id="KV921365">
    <property type="protein sequence ID" value="ORE17088.1"/>
    <property type="molecule type" value="Genomic_DNA"/>
</dbReference>
<protein>
    <submittedName>
        <fullName evidence="1">Uncharacterized protein</fullName>
    </submittedName>
</protein>
<gene>
    <name evidence="1" type="ORF">BCV71DRAFT_236094</name>
</gene>
<dbReference type="Proteomes" id="UP000242381">
    <property type="component" value="Unassembled WGS sequence"/>
</dbReference>